<dbReference type="KEGG" id="vg:26796205"/>
<comment type="subcellular location">
    <subcellularLocation>
        <location evidence="2">Host endoplasmic reticulum membrane</location>
    </subcellularLocation>
</comment>
<evidence type="ECO:0000256" key="5">
    <source>
        <dbReference type="ARBA" id="ARBA00022448"/>
    </source>
</evidence>
<evidence type="ECO:0000313" key="14">
    <source>
        <dbReference type="EMBL" id="AIZ76627.1"/>
    </source>
</evidence>
<evidence type="ECO:0000256" key="9">
    <source>
        <dbReference type="ARBA" id="ARBA00023031"/>
    </source>
</evidence>
<keyword evidence="9" id="KW-0916">Viral movement protein</keyword>
<evidence type="ECO:0000256" key="4">
    <source>
        <dbReference type="ARBA" id="ARBA00013304"/>
    </source>
</evidence>
<keyword evidence="6 13" id="KW-0812">Transmembrane</keyword>
<evidence type="ECO:0000256" key="3">
    <source>
        <dbReference type="ARBA" id="ARBA00010321"/>
    </source>
</evidence>
<dbReference type="Proteomes" id="UP000208097">
    <property type="component" value="Segment"/>
</dbReference>
<reference evidence="14 15" key="2">
    <citation type="journal article" date="2016" name="Virus Res.">
        <title>Evidence of sympatric speciation of elderberry carlaviruses.</title>
        <authorList>
            <person name="Ho T."/>
            <person name="Quito-Avila D."/>
            <person name="Keller K.E."/>
            <person name="Postman J.D."/>
            <person name="Martin R.R."/>
            <person name="Tzanetakis I.E."/>
        </authorList>
    </citation>
    <scope>NUCLEOTIDE SEQUENCE [LARGE SCALE GENOMIC DNA]</scope>
    <source>
        <strain evidence="14">EBCVC</strain>
    </source>
</reference>
<reference evidence="14 15" key="1">
    <citation type="journal article" date="2014" name="Virology">
        <title>Development of a virus detection and discovery pipeline using next generation sequencing.</title>
        <authorList>
            <person name="Ho T."/>
            <person name="Tzanetakis I.E."/>
        </authorList>
    </citation>
    <scope>NUCLEOTIDE SEQUENCE [LARGE SCALE GENOMIC DNA]</scope>
    <source>
        <strain evidence="14">EBCVC</strain>
    </source>
</reference>
<feature type="transmembrane region" description="Helical" evidence="13">
    <location>
        <begin position="12"/>
        <end position="30"/>
    </location>
</feature>
<evidence type="ECO:0000256" key="10">
    <source>
        <dbReference type="ARBA" id="ARBA00023136"/>
    </source>
</evidence>
<keyword evidence="7" id="KW-1043">Host membrane</keyword>
<feature type="transmembrane region" description="Helical" evidence="13">
    <location>
        <begin position="76"/>
        <end position="92"/>
    </location>
</feature>
<dbReference type="GO" id="GO:0044167">
    <property type="term" value="C:host cell endoplasmic reticulum membrane"/>
    <property type="evidence" value="ECO:0007669"/>
    <property type="project" value="UniProtKB-SubCell"/>
</dbReference>
<dbReference type="EMBL" id="KJ572562">
    <property type="protein sequence ID" value="AIZ76627.1"/>
    <property type="molecule type" value="Genomic_RNA"/>
</dbReference>
<dbReference type="GeneID" id="26796205"/>
<keyword evidence="11" id="KW-1038">Host endoplasmic reticulum</keyword>
<dbReference type="GO" id="GO:0046740">
    <property type="term" value="P:transport of virus in host, cell to cell"/>
    <property type="evidence" value="ECO:0007669"/>
    <property type="project" value="UniProtKB-KW"/>
</dbReference>
<keyword evidence="10 13" id="KW-0472">Membrane</keyword>
<evidence type="ECO:0000256" key="7">
    <source>
        <dbReference type="ARBA" id="ARBA00022870"/>
    </source>
</evidence>
<dbReference type="RefSeq" id="YP_009224942.1">
    <property type="nucleotide sequence ID" value="NC_029087.1"/>
</dbReference>
<sequence>MPLTPPPDYTKAVLAIAIGVSVALLVGLYTRTTLPHVGDLQHSLPHGGLYKDGTKQIAYGAPLKLNSVSSAGPQRHYVWAAVLALCAIVYATSRRRAACNHICTTGVCCSQ</sequence>
<evidence type="ECO:0000256" key="12">
    <source>
        <dbReference type="ARBA" id="ARBA00032240"/>
    </source>
</evidence>
<accession>A0A0A7M920</accession>
<evidence type="ECO:0000256" key="6">
    <source>
        <dbReference type="ARBA" id="ARBA00022692"/>
    </source>
</evidence>
<evidence type="ECO:0000256" key="2">
    <source>
        <dbReference type="ARBA" id="ARBA00004625"/>
    </source>
</evidence>
<evidence type="ECO:0000256" key="13">
    <source>
        <dbReference type="SAM" id="Phobius"/>
    </source>
</evidence>
<evidence type="ECO:0000256" key="1">
    <source>
        <dbReference type="ARBA" id="ARBA00002252"/>
    </source>
</evidence>
<proteinExistence type="inferred from homology"/>
<evidence type="ECO:0000256" key="8">
    <source>
        <dbReference type="ARBA" id="ARBA00022989"/>
    </source>
</evidence>
<protein>
    <recommendedName>
        <fullName evidence="4">Movement protein TGB2</fullName>
    </recommendedName>
    <alternativeName>
        <fullName evidence="12">Triple gene block 2 protein</fullName>
    </alternativeName>
</protein>
<name>A0A0A7M920_9VIRU</name>
<dbReference type="InterPro" id="IPR001896">
    <property type="entry name" value="Plant_vir_prot"/>
</dbReference>
<evidence type="ECO:0000313" key="15">
    <source>
        <dbReference type="Proteomes" id="UP000208097"/>
    </source>
</evidence>
<dbReference type="OrthoDB" id="20634at10239"/>
<keyword evidence="15" id="KW-1185">Reference proteome</keyword>
<evidence type="ECO:0000256" key="11">
    <source>
        <dbReference type="ARBA" id="ARBA00023184"/>
    </source>
</evidence>
<comment type="similarity">
    <text evidence="3">Belongs to the Tymovirales TGBp2 protein family.</text>
</comment>
<comment type="function">
    <text evidence="1">Plays a role in viral cell-to-cell propagation, by facilitating genome transport to neighboring plant cells through plasmosdesmata,.</text>
</comment>
<keyword evidence="5" id="KW-0813">Transport</keyword>
<keyword evidence="8 13" id="KW-1133">Transmembrane helix</keyword>
<organism evidence="14 15">
    <name type="scientific">Elderberry carlavirus C</name>
    <dbReference type="NCBI Taxonomy" id="1569054"/>
    <lineage>
        <taxon>Viruses</taxon>
        <taxon>Riboviria</taxon>
        <taxon>Orthornavirae</taxon>
        <taxon>Kitrinoviricota</taxon>
        <taxon>Alsuviricetes</taxon>
        <taxon>Tymovirales</taxon>
        <taxon>Betaflexiviridae</taxon>
        <taxon>Quinvirinae</taxon>
        <taxon>Carlavirus</taxon>
        <taxon>Carlavirus gammasambuci</taxon>
        <taxon>Sambucus virus C</taxon>
    </lineage>
</organism>
<dbReference type="Pfam" id="PF01307">
    <property type="entry name" value="Plant_vir_prot"/>
    <property type="match status" value="1"/>
</dbReference>